<dbReference type="InterPro" id="IPR011701">
    <property type="entry name" value="MFS"/>
</dbReference>
<dbReference type="GO" id="GO:0022857">
    <property type="term" value="F:transmembrane transporter activity"/>
    <property type="evidence" value="ECO:0007669"/>
    <property type="project" value="InterPro"/>
</dbReference>
<dbReference type="PANTHER" id="PTHR23501:SF197">
    <property type="entry name" value="COMD"/>
    <property type="match status" value="1"/>
</dbReference>
<comment type="subcellular location">
    <subcellularLocation>
        <location evidence="1">Cell membrane</location>
        <topology evidence="1">Multi-pass membrane protein</topology>
    </subcellularLocation>
</comment>
<evidence type="ECO:0000256" key="2">
    <source>
        <dbReference type="ARBA" id="ARBA00022448"/>
    </source>
</evidence>
<keyword evidence="2" id="KW-0813">Transport</keyword>
<evidence type="ECO:0000313" key="9">
    <source>
        <dbReference type="Proteomes" id="UP000732377"/>
    </source>
</evidence>
<gene>
    <name evidence="8" type="ORF">CWE10_15665</name>
</gene>
<dbReference type="Proteomes" id="UP000732377">
    <property type="component" value="Unassembled WGS sequence"/>
</dbReference>
<dbReference type="EMBL" id="PIUK01000207">
    <property type="protein sequence ID" value="MBY6277613.1"/>
    <property type="molecule type" value="Genomic_DNA"/>
</dbReference>
<keyword evidence="5 6" id="KW-0472">Membrane</keyword>
<organism evidence="8 9">
    <name type="scientific">Symbiobacterium thermophilum</name>
    <dbReference type="NCBI Taxonomy" id="2734"/>
    <lineage>
        <taxon>Bacteria</taxon>
        <taxon>Bacillati</taxon>
        <taxon>Bacillota</taxon>
        <taxon>Clostridia</taxon>
        <taxon>Eubacteriales</taxon>
        <taxon>Symbiobacteriaceae</taxon>
        <taxon>Symbiobacterium</taxon>
    </lineage>
</organism>
<reference evidence="8" key="1">
    <citation type="submission" date="2017-11" db="EMBL/GenBank/DDBJ databases">
        <title>Three new genomes from thermophilic consortium.</title>
        <authorList>
            <person name="Quaggio R."/>
            <person name="Amgarten D."/>
            <person name="Setubal J.C."/>
        </authorList>
    </citation>
    <scope>NUCLEOTIDE SEQUENCE</scope>
    <source>
        <strain evidence="8">ZCTH01-B2</strain>
    </source>
</reference>
<comment type="caution">
    <text evidence="8">The sequence shown here is derived from an EMBL/GenBank/DDBJ whole genome shotgun (WGS) entry which is preliminary data.</text>
</comment>
<evidence type="ECO:0000256" key="3">
    <source>
        <dbReference type="ARBA" id="ARBA00022692"/>
    </source>
</evidence>
<dbReference type="InterPro" id="IPR036259">
    <property type="entry name" value="MFS_trans_sf"/>
</dbReference>
<proteinExistence type="predicted"/>
<dbReference type="AlphaFoldDB" id="A0A953LHS5"/>
<dbReference type="GO" id="GO:0005886">
    <property type="term" value="C:plasma membrane"/>
    <property type="evidence" value="ECO:0007669"/>
    <property type="project" value="UniProtKB-SubCell"/>
</dbReference>
<evidence type="ECO:0000256" key="1">
    <source>
        <dbReference type="ARBA" id="ARBA00004651"/>
    </source>
</evidence>
<evidence type="ECO:0000259" key="7">
    <source>
        <dbReference type="PROSITE" id="PS50850"/>
    </source>
</evidence>
<dbReference type="Gene3D" id="1.20.1720.10">
    <property type="entry name" value="Multidrug resistance protein D"/>
    <property type="match status" value="1"/>
</dbReference>
<keyword evidence="4 6" id="KW-1133">Transmembrane helix</keyword>
<evidence type="ECO:0000256" key="4">
    <source>
        <dbReference type="ARBA" id="ARBA00022989"/>
    </source>
</evidence>
<name>A0A953LHS5_SYMTR</name>
<feature type="domain" description="Major facilitator superfamily (MFS) profile" evidence="7">
    <location>
        <begin position="3"/>
        <end position="100"/>
    </location>
</feature>
<dbReference type="InterPro" id="IPR020846">
    <property type="entry name" value="MFS_dom"/>
</dbReference>
<accession>A0A953LHS5</accession>
<feature type="transmembrane region" description="Helical" evidence="6">
    <location>
        <begin position="69"/>
        <end position="95"/>
    </location>
</feature>
<protein>
    <submittedName>
        <fullName evidence="8">MFS transporter</fullName>
    </submittedName>
</protein>
<sequence>MLTVFALMLASFLTAVDVTIVDTAMPRIVGSLGGFSMLTWLVSAYMLTSTATMPVYGKLADIIGRKRTFTIGAVIFVIGSALCGAAPSMEALILFRALQG</sequence>
<evidence type="ECO:0000256" key="6">
    <source>
        <dbReference type="SAM" id="Phobius"/>
    </source>
</evidence>
<dbReference type="PROSITE" id="PS50850">
    <property type="entry name" value="MFS"/>
    <property type="match status" value="1"/>
</dbReference>
<dbReference type="PANTHER" id="PTHR23501">
    <property type="entry name" value="MAJOR FACILITATOR SUPERFAMILY"/>
    <property type="match status" value="1"/>
</dbReference>
<evidence type="ECO:0000256" key="5">
    <source>
        <dbReference type="ARBA" id="ARBA00023136"/>
    </source>
</evidence>
<keyword evidence="3 6" id="KW-0812">Transmembrane</keyword>
<evidence type="ECO:0000313" key="8">
    <source>
        <dbReference type="EMBL" id="MBY6277613.1"/>
    </source>
</evidence>
<feature type="transmembrane region" description="Helical" evidence="6">
    <location>
        <begin position="28"/>
        <end position="48"/>
    </location>
</feature>
<feature type="non-terminal residue" evidence="8">
    <location>
        <position position="100"/>
    </location>
</feature>
<dbReference type="SUPFAM" id="SSF103473">
    <property type="entry name" value="MFS general substrate transporter"/>
    <property type="match status" value="1"/>
</dbReference>
<dbReference type="Pfam" id="PF07690">
    <property type="entry name" value="MFS_1"/>
    <property type="match status" value="1"/>
</dbReference>